<dbReference type="InterPro" id="IPR004323">
    <property type="entry name" value="Ion_tolerance_CutA"/>
</dbReference>
<evidence type="ECO:0000313" key="2">
    <source>
        <dbReference type="EMBL" id="PRX45981.1"/>
    </source>
</evidence>
<organism evidence="2 3">
    <name type="scientific">Prauserella shujinwangii</name>
    <dbReference type="NCBI Taxonomy" id="1453103"/>
    <lineage>
        <taxon>Bacteria</taxon>
        <taxon>Bacillati</taxon>
        <taxon>Actinomycetota</taxon>
        <taxon>Actinomycetes</taxon>
        <taxon>Pseudonocardiales</taxon>
        <taxon>Pseudonocardiaceae</taxon>
        <taxon>Prauserella</taxon>
    </lineage>
</organism>
<dbReference type="OrthoDB" id="37622at2"/>
<dbReference type="InterPro" id="IPR011322">
    <property type="entry name" value="N-reg_PII-like_a/b"/>
</dbReference>
<comment type="caution">
    <text evidence="2">The sequence shown here is derived from an EMBL/GenBank/DDBJ whole genome shotgun (WGS) entry which is preliminary data.</text>
</comment>
<dbReference type="InterPro" id="IPR015867">
    <property type="entry name" value="N-reg_PII/ATP_PRibTrfase_C"/>
</dbReference>
<keyword evidence="3" id="KW-1185">Reference proteome</keyword>
<dbReference type="RefSeq" id="WP_106180311.1">
    <property type="nucleotide sequence ID" value="NZ_PVNH01000008.1"/>
</dbReference>
<comment type="similarity">
    <text evidence="1">Belongs to the CutA family.</text>
</comment>
<dbReference type="PANTHER" id="PTHR23419">
    <property type="entry name" value="DIVALENT CATION TOLERANCE CUTA-RELATED"/>
    <property type="match status" value="1"/>
</dbReference>
<dbReference type="Pfam" id="PF03091">
    <property type="entry name" value="CutA1"/>
    <property type="match status" value="1"/>
</dbReference>
<dbReference type="EMBL" id="PVNH01000008">
    <property type="protein sequence ID" value="PRX45981.1"/>
    <property type="molecule type" value="Genomic_DNA"/>
</dbReference>
<reference evidence="2 3" key="1">
    <citation type="submission" date="2018-03" db="EMBL/GenBank/DDBJ databases">
        <title>Genomic Encyclopedia of Type Strains, Phase III (KMG-III): the genomes of soil and plant-associated and newly described type strains.</title>
        <authorList>
            <person name="Whitman W."/>
        </authorList>
    </citation>
    <scope>NUCLEOTIDE SEQUENCE [LARGE SCALE GENOMIC DNA]</scope>
    <source>
        <strain evidence="2 3">CGMCC 4.7125</strain>
    </source>
</reference>
<evidence type="ECO:0000313" key="3">
    <source>
        <dbReference type="Proteomes" id="UP000238362"/>
    </source>
</evidence>
<name>A0A2T0LR54_9PSEU</name>
<dbReference type="AlphaFoldDB" id="A0A2T0LR54"/>
<dbReference type="Proteomes" id="UP000238362">
    <property type="component" value="Unassembled WGS sequence"/>
</dbReference>
<protein>
    <submittedName>
        <fullName evidence="2">Divalent cation tolerance protein</fullName>
    </submittedName>
</protein>
<dbReference type="SUPFAM" id="SSF54913">
    <property type="entry name" value="GlnB-like"/>
    <property type="match status" value="1"/>
</dbReference>
<gene>
    <name evidence="2" type="ORF">B0I33_108128</name>
</gene>
<dbReference type="PANTHER" id="PTHR23419:SF8">
    <property type="entry name" value="FI09726P"/>
    <property type="match status" value="1"/>
</dbReference>
<sequence length="107" mass="11603">MPVDHVIVATTTDSEEAARTLAAGAVEANLGACAQIVGPITSVFRWEGIVENAREWRVEVKTAADRADPLVAHLTEHHTYDVPEVIVTPITGGHGEYLSWLVTETRD</sequence>
<evidence type="ECO:0000256" key="1">
    <source>
        <dbReference type="ARBA" id="ARBA00010169"/>
    </source>
</evidence>
<dbReference type="GO" id="GO:0005507">
    <property type="term" value="F:copper ion binding"/>
    <property type="evidence" value="ECO:0007669"/>
    <property type="project" value="TreeGrafter"/>
</dbReference>
<proteinExistence type="inferred from homology"/>
<accession>A0A2T0LR54</accession>
<dbReference type="Gene3D" id="3.30.70.120">
    <property type="match status" value="1"/>
</dbReference>
<dbReference type="GO" id="GO:0010038">
    <property type="term" value="P:response to metal ion"/>
    <property type="evidence" value="ECO:0007669"/>
    <property type="project" value="InterPro"/>
</dbReference>